<reference evidence="2" key="2">
    <citation type="journal article" date="2022" name="BMC Genomics">
        <title>Comparative genome analysis of mycobacteria focusing on tRNA and non-coding RNA.</title>
        <authorList>
            <person name="Behra P.R.K."/>
            <person name="Pettersson B.M.F."/>
            <person name="Ramesh M."/>
            <person name="Das S."/>
            <person name="Dasgupta S."/>
            <person name="Kirsebom L.A."/>
        </authorList>
    </citation>
    <scope>NUCLEOTIDE SEQUENCE</scope>
    <source>
        <strain evidence="2">DSM 44838</strain>
    </source>
</reference>
<evidence type="ECO:0000256" key="1">
    <source>
        <dbReference type="SAM" id="MobiDB-lite"/>
    </source>
</evidence>
<dbReference type="Pfam" id="PF10944">
    <property type="entry name" value="DUF2630"/>
    <property type="match status" value="1"/>
</dbReference>
<comment type="caution">
    <text evidence="2">The sequence shown here is derived from an EMBL/GenBank/DDBJ whole genome shotgun (WGS) entry which is preliminary data.</text>
</comment>
<name>A0A9X3BRN9_9MYCO</name>
<proteinExistence type="predicted"/>
<dbReference type="InterPro" id="IPR020311">
    <property type="entry name" value="Uncharacterised_Rv0898c"/>
</dbReference>
<dbReference type="Proteomes" id="UP001141629">
    <property type="component" value="Unassembled WGS sequence"/>
</dbReference>
<keyword evidence="3" id="KW-1185">Reference proteome</keyword>
<reference evidence="2" key="1">
    <citation type="submission" date="2020-07" db="EMBL/GenBank/DDBJ databases">
        <authorList>
            <person name="Pettersson B.M.F."/>
            <person name="Behra P.R.K."/>
            <person name="Ramesh M."/>
            <person name="Das S."/>
            <person name="Dasgupta S."/>
            <person name="Kirsebom L.A."/>
        </authorList>
    </citation>
    <scope>NUCLEOTIDE SEQUENCE</scope>
    <source>
        <strain evidence="2">DSM 44838</strain>
    </source>
</reference>
<protein>
    <submittedName>
        <fullName evidence="2">DUF2630 family protein</fullName>
    </submittedName>
</protein>
<evidence type="ECO:0000313" key="2">
    <source>
        <dbReference type="EMBL" id="MCV7419165.1"/>
    </source>
</evidence>
<gene>
    <name evidence="2" type="ORF">H7K45_01295</name>
</gene>
<sequence>MSSMTSSAGAGPSGNSISGLVATLDTVVGQTGGVSTDPNKDADILAHVNELVAEEKELRSKLQQHEIDETEEHHRLRSIEVQLDQCWDLLRQRRALRETGQDPDQASVRPEDEVEGYLS</sequence>
<accession>A0A9X3BRN9</accession>
<feature type="region of interest" description="Disordered" evidence="1">
    <location>
        <begin position="96"/>
        <end position="119"/>
    </location>
</feature>
<dbReference type="EMBL" id="JACKVK010000001">
    <property type="protein sequence ID" value="MCV7419165.1"/>
    <property type="molecule type" value="Genomic_DNA"/>
</dbReference>
<dbReference type="AlphaFoldDB" id="A0A9X3BRN9"/>
<organism evidence="2 3">
    <name type="scientific">Mycobacterium yunnanensis</name>
    <dbReference type="NCBI Taxonomy" id="368477"/>
    <lineage>
        <taxon>Bacteria</taxon>
        <taxon>Bacillati</taxon>
        <taxon>Actinomycetota</taxon>
        <taxon>Actinomycetes</taxon>
        <taxon>Mycobacteriales</taxon>
        <taxon>Mycobacteriaceae</taxon>
        <taxon>Mycobacterium</taxon>
    </lineage>
</organism>
<evidence type="ECO:0000313" key="3">
    <source>
        <dbReference type="Proteomes" id="UP001141629"/>
    </source>
</evidence>